<comment type="function">
    <text evidence="6">Specifically methylates the N7 position of guanine in position 527 of 16S rRNA.</text>
</comment>
<feature type="binding site" evidence="6">
    <location>
        <position position="74"/>
    </location>
    <ligand>
        <name>S-adenosyl-L-methionine</name>
        <dbReference type="ChEBI" id="CHEBI:59789"/>
    </ligand>
</feature>
<evidence type="ECO:0000256" key="2">
    <source>
        <dbReference type="ARBA" id="ARBA00022552"/>
    </source>
</evidence>
<accession>A0A1N7MB04</accession>
<dbReference type="InterPro" id="IPR003682">
    <property type="entry name" value="rRNA_ssu_MeTfrase_G"/>
</dbReference>
<dbReference type="RefSeq" id="WP_076366550.1">
    <property type="nucleotide sequence ID" value="NZ_FTOM01000006.1"/>
</dbReference>
<feature type="binding site" evidence="6">
    <location>
        <begin position="128"/>
        <end position="129"/>
    </location>
    <ligand>
        <name>S-adenosyl-L-methionine</name>
        <dbReference type="ChEBI" id="CHEBI:59789"/>
    </ligand>
</feature>
<keyword evidence="3 6" id="KW-0489">Methyltransferase</keyword>
<dbReference type="EC" id="2.1.1.170" evidence="6"/>
<evidence type="ECO:0000256" key="1">
    <source>
        <dbReference type="ARBA" id="ARBA00022490"/>
    </source>
</evidence>
<dbReference type="GO" id="GO:0005829">
    <property type="term" value="C:cytosol"/>
    <property type="evidence" value="ECO:0007669"/>
    <property type="project" value="TreeGrafter"/>
</dbReference>
<evidence type="ECO:0000313" key="7">
    <source>
        <dbReference type="EMBL" id="SIS83159.1"/>
    </source>
</evidence>
<proteinExistence type="inferred from homology"/>
<evidence type="ECO:0000313" key="8">
    <source>
        <dbReference type="Proteomes" id="UP000186098"/>
    </source>
</evidence>
<keyword evidence="8" id="KW-1185">Reference proteome</keyword>
<dbReference type="STRING" id="407234.SAMN05421795_106141"/>
<comment type="subcellular location">
    <subcellularLocation>
        <location evidence="6">Cytoplasm</location>
    </subcellularLocation>
</comment>
<gene>
    <name evidence="6" type="primary">rsmG</name>
    <name evidence="7" type="ORF">SAMN05421795_106141</name>
</gene>
<evidence type="ECO:0000256" key="5">
    <source>
        <dbReference type="ARBA" id="ARBA00022691"/>
    </source>
</evidence>
<keyword evidence="4 6" id="KW-0808">Transferase</keyword>
<reference evidence="8" key="1">
    <citation type="submission" date="2017-01" db="EMBL/GenBank/DDBJ databases">
        <authorList>
            <person name="Varghese N."/>
            <person name="Submissions S."/>
        </authorList>
    </citation>
    <scope>NUCLEOTIDE SEQUENCE [LARGE SCALE GENOMIC DNA]</scope>
    <source>
        <strain evidence="8">DSM 18714</strain>
    </source>
</reference>
<protein>
    <recommendedName>
        <fullName evidence="6">Ribosomal RNA small subunit methyltransferase G</fullName>
        <ecNumber evidence="6">2.1.1.170</ecNumber>
    </recommendedName>
    <alternativeName>
        <fullName evidence="6">16S rRNA 7-methylguanosine methyltransferase</fullName>
        <shortName evidence="6">16S rRNA m7G methyltransferase</shortName>
    </alternativeName>
</protein>
<keyword evidence="2 6" id="KW-0698">rRNA processing</keyword>
<comment type="caution">
    <text evidence="6">Lacks conserved residue(s) required for the propagation of feature annotation.</text>
</comment>
<organism evidence="7 8">
    <name type="scientific">Phaeovulum vinaykumarii</name>
    <dbReference type="NCBI Taxonomy" id="407234"/>
    <lineage>
        <taxon>Bacteria</taxon>
        <taxon>Pseudomonadati</taxon>
        <taxon>Pseudomonadota</taxon>
        <taxon>Alphaproteobacteria</taxon>
        <taxon>Rhodobacterales</taxon>
        <taxon>Paracoccaceae</taxon>
        <taxon>Phaeovulum</taxon>
    </lineage>
</organism>
<evidence type="ECO:0000256" key="4">
    <source>
        <dbReference type="ARBA" id="ARBA00022679"/>
    </source>
</evidence>
<feature type="binding site" evidence="6">
    <location>
        <position position="79"/>
    </location>
    <ligand>
        <name>S-adenosyl-L-methionine</name>
        <dbReference type="ChEBI" id="CHEBI:59789"/>
    </ligand>
</feature>
<name>A0A1N7MB04_9RHOB</name>
<dbReference type="Gene3D" id="3.40.50.150">
    <property type="entry name" value="Vaccinia Virus protein VP39"/>
    <property type="match status" value="1"/>
</dbReference>
<keyword evidence="5 6" id="KW-0949">S-adenosyl-L-methionine</keyword>
<feature type="binding site" evidence="6">
    <location>
        <position position="142"/>
    </location>
    <ligand>
        <name>S-adenosyl-L-methionine</name>
        <dbReference type="ChEBI" id="CHEBI:59789"/>
    </ligand>
</feature>
<dbReference type="Pfam" id="PF02527">
    <property type="entry name" value="GidB"/>
    <property type="match status" value="1"/>
</dbReference>
<dbReference type="HAMAP" id="MF_00074">
    <property type="entry name" value="16SrRNA_methyltr_G"/>
    <property type="match status" value="1"/>
</dbReference>
<evidence type="ECO:0000256" key="3">
    <source>
        <dbReference type="ARBA" id="ARBA00022603"/>
    </source>
</evidence>
<dbReference type="PANTHER" id="PTHR31760:SF0">
    <property type="entry name" value="S-ADENOSYL-L-METHIONINE-DEPENDENT METHYLTRANSFERASES SUPERFAMILY PROTEIN"/>
    <property type="match status" value="1"/>
</dbReference>
<dbReference type="AlphaFoldDB" id="A0A1N7MB04"/>
<dbReference type="PIRSF" id="PIRSF003078">
    <property type="entry name" value="GidB"/>
    <property type="match status" value="1"/>
</dbReference>
<dbReference type="Proteomes" id="UP000186098">
    <property type="component" value="Unassembled WGS sequence"/>
</dbReference>
<sequence length="210" mass="22427">MSIVDRDAFAARTAVSRETLAAFDAYAALLTKWSRAINLVAPGTLDALWGRHFLDSAQVFELLPGPARHLADLGSGAGFPAIPLAIMARERAPDLTVTLVESDRRKAAFLETVIRDLGLSARVETARIESLAPLGADVLTARALAPLDRLATYAQRHLAPGGVAIFPKGKAWRDELAAAQAHATFTFAAHPSITDKAAVLLEIRDLSLAQ</sequence>
<dbReference type="SUPFAM" id="SSF53335">
    <property type="entry name" value="S-adenosyl-L-methionine-dependent methyltransferases"/>
    <property type="match status" value="1"/>
</dbReference>
<dbReference type="OrthoDB" id="9808773at2"/>
<comment type="similarity">
    <text evidence="6">Belongs to the methyltransferase superfamily. RNA methyltransferase RsmG family.</text>
</comment>
<dbReference type="NCBIfam" id="TIGR00138">
    <property type="entry name" value="rsmG_gidB"/>
    <property type="match status" value="1"/>
</dbReference>
<dbReference type="PANTHER" id="PTHR31760">
    <property type="entry name" value="S-ADENOSYL-L-METHIONINE-DEPENDENT METHYLTRANSFERASES SUPERFAMILY PROTEIN"/>
    <property type="match status" value="1"/>
</dbReference>
<dbReference type="GO" id="GO:0070043">
    <property type="term" value="F:rRNA (guanine-N7-)-methyltransferase activity"/>
    <property type="evidence" value="ECO:0007669"/>
    <property type="project" value="UniProtKB-UniRule"/>
</dbReference>
<dbReference type="EMBL" id="FTOM01000006">
    <property type="protein sequence ID" value="SIS83159.1"/>
    <property type="molecule type" value="Genomic_DNA"/>
</dbReference>
<evidence type="ECO:0000256" key="6">
    <source>
        <dbReference type="HAMAP-Rule" id="MF_00074"/>
    </source>
</evidence>
<keyword evidence="1 6" id="KW-0963">Cytoplasm</keyword>
<comment type="catalytic activity">
    <reaction evidence="6">
        <text>guanosine(527) in 16S rRNA + S-adenosyl-L-methionine = N(7)-methylguanosine(527) in 16S rRNA + S-adenosyl-L-homocysteine</text>
        <dbReference type="Rhea" id="RHEA:42732"/>
        <dbReference type="Rhea" id="RHEA-COMP:10209"/>
        <dbReference type="Rhea" id="RHEA-COMP:10210"/>
        <dbReference type="ChEBI" id="CHEBI:57856"/>
        <dbReference type="ChEBI" id="CHEBI:59789"/>
        <dbReference type="ChEBI" id="CHEBI:74269"/>
        <dbReference type="ChEBI" id="CHEBI:74480"/>
        <dbReference type="EC" id="2.1.1.170"/>
    </reaction>
</comment>
<dbReference type="InterPro" id="IPR029063">
    <property type="entry name" value="SAM-dependent_MTases_sf"/>
</dbReference>